<keyword evidence="3" id="KW-0805">Transcription regulation</keyword>
<dbReference type="Pfam" id="PF13185">
    <property type="entry name" value="GAF_2"/>
    <property type="match status" value="1"/>
</dbReference>
<dbReference type="GO" id="GO:0003723">
    <property type="term" value="F:RNA binding"/>
    <property type="evidence" value="ECO:0007669"/>
    <property type="project" value="InterPro"/>
</dbReference>
<dbReference type="Gene3D" id="3.30.450.40">
    <property type="match status" value="1"/>
</dbReference>
<evidence type="ECO:0000313" key="7">
    <source>
        <dbReference type="EMBL" id="QDO87606.1"/>
    </source>
</evidence>
<protein>
    <submittedName>
        <fullName evidence="7">GAF and ANTAR domain-containing protein</fullName>
    </submittedName>
</protein>
<dbReference type="OrthoDB" id="4935162at2"/>
<dbReference type="Gene3D" id="1.10.10.10">
    <property type="entry name" value="Winged helix-like DNA-binding domain superfamily/Winged helix DNA-binding domain"/>
    <property type="match status" value="1"/>
</dbReference>
<dbReference type="PIRSF" id="PIRSF036625">
    <property type="entry name" value="GAF_ANTAR"/>
    <property type="match status" value="1"/>
</dbReference>
<feature type="region of interest" description="Disordered" evidence="5">
    <location>
        <begin position="207"/>
        <end position="230"/>
    </location>
</feature>
<keyword evidence="8" id="KW-1185">Reference proteome</keyword>
<dbReference type="Pfam" id="PF03861">
    <property type="entry name" value="ANTAR"/>
    <property type="match status" value="1"/>
</dbReference>
<dbReference type="SUPFAM" id="SSF52172">
    <property type="entry name" value="CheY-like"/>
    <property type="match status" value="1"/>
</dbReference>
<dbReference type="InterPro" id="IPR011006">
    <property type="entry name" value="CheY-like_superfamily"/>
</dbReference>
<evidence type="ECO:0000256" key="5">
    <source>
        <dbReference type="SAM" id="MobiDB-lite"/>
    </source>
</evidence>
<dbReference type="InterPro" id="IPR005561">
    <property type="entry name" value="ANTAR"/>
</dbReference>
<dbReference type="AlphaFoldDB" id="A0A516G7U6"/>
<dbReference type="SUPFAM" id="SSF55781">
    <property type="entry name" value="GAF domain-like"/>
    <property type="match status" value="1"/>
</dbReference>
<keyword evidence="2" id="KW-0418">Kinase</keyword>
<sequence length="230" mass="24618">MTLERVAVLAVEVVPSADAVGISLRQSSGMIETAASTGADVMRADELQYGLDEGPCLDSIRAAETYVAHDTRTDRRWPRWGPLVADLGFLSVLSVQLVNFEGVPLGALNLYARQADVYTEVDVDYALVFAHHASGAIEATREIDGLRTAMHSRHVIGVAQGMLMQRYGLTVDSAFEVLLRRSQETNTKLRDIANLMVTTGRIPDSPILAGEGGRAPSALTAPQVGGASVN</sequence>
<reference evidence="7 8" key="1">
    <citation type="submission" date="2019-07" db="EMBL/GenBank/DDBJ databases">
        <title>complete genome sequencing of Ornithinimicrobium sp. H23M54.</title>
        <authorList>
            <person name="Bae J.-W."/>
            <person name="Lee S.-Y."/>
        </authorList>
    </citation>
    <scope>NUCLEOTIDE SEQUENCE [LARGE SCALE GENOMIC DNA]</scope>
    <source>
        <strain evidence="7 8">H23M54</strain>
    </source>
</reference>
<name>A0A516G7U6_9MICO</name>
<evidence type="ECO:0000256" key="3">
    <source>
        <dbReference type="ARBA" id="ARBA00023015"/>
    </source>
</evidence>
<evidence type="ECO:0000256" key="4">
    <source>
        <dbReference type="ARBA" id="ARBA00023163"/>
    </source>
</evidence>
<proteinExistence type="predicted"/>
<evidence type="ECO:0000256" key="1">
    <source>
        <dbReference type="ARBA" id="ARBA00022679"/>
    </source>
</evidence>
<dbReference type="InterPro" id="IPR036388">
    <property type="entry name" value="WH-like_DNA-bd_sf"/>
</dbReference>
<dbReference type="RefSeq" id="WP_143782283.1">
    <property type="nucleotide sequence ID" value="NZ_CP041616.1"/>
</dbReference>
<dbReference type="InterPro" id="IPR012074">
    <property type="entry name" value="GAF_ANTAR"/>
</dbReference>
<feature type="domain" description="ANTAR" evidence="6">
    <location>
        <begin position="136"/>
        <end position="197"/>
    </location>
</feature>
<dbReference type="SMART" id="SM01012">
    <property type="entry name" value="ANTAR"/>
    <property type="match status" value="1"/>
</dbReference>
<dbReference type="InterPro" id="IPR003018">
    <property type="entry name" value="GAF"/>
</dbReference>
<evidence type="ECO:0000313" key="8">
    <source>
        <dbReference type="Proteomes" id="UP000315395"/>
    </source>
</evidence>
<dbReference type="InterPro" id="IPR029016">
    <property type="entry name" value="GAF-like_dom_sf"/>
</dbReference>
<keyword evidence="4" id="KW-0804">Transcription</keyword>
<dbReference type="Proteomes" id="UP000315395">
    <property type="component" value="Chromosome"/>
</dbReference>
<evidence type="ECO:0000259" key="6">
    <source>
        <dbReference type="PROSITE" id="PS50921"/>
    </source>
</evidence>
<dbReference type="PROSITE" id="PS50921">
    <property type="entry name" value="ANTAR"/>
    <property type="match status" value="1"/>
</dbReference>
<organism evidence="7 8">
    <name type="scientific">Ornithinimicrobium ciconiae</name>
    <dbReference type="NCBI Taxonomy" id="2594265"/>
    <lineage>
        <taxon>Bacteria</taxon>
        <taxon>Bacillati</taxon>
        <taxon>Actinomycetota</taxon>
        <taxon>Actinomycetes</taxon>
        <taxon>Micrococcales</taxon>
        <taxon>Ornithinimicrobiaceae</taxon>
        <taxon>Ornithinimicrobium</taxon>
    </lineage>
</organism>
<keyword evidence="1" id="KW-0808">Transferase</keyword>
<evidence type="ECO:0000256" key="2">
    <source>
        <dbReference type="ARBA" id="ARBA00022777"/>
    </source>
</evidence>
<dbReference type="GO" id="GO:0016301">
    <property type="term" value="F:kinase activity"/>
    <property type="evidence" value="ECO:0007669"/>
    <property type="project" value="UniProtKB-KW"/>
</dbReference>
<gene>
    <name evidence="7" type="ORF">FNH13_04025</name>
</gene>
<accession>A0A516G7U6</accession>
<dbReference type="KEGG" id="orz:FNH13_04025"/>
<dbReference type="EMBL" id="CP041616">
    <property type="protein sequence ID" value="QDO87606.1"/>
    <property type="molecule type" value="Genomic_DNA"/>
</dbReference>